<sequence length="513" mass="59443">MKKSHMYNNVNRPKNTLYNHLNRNIVYPTVLFNPVILNKKEFSTGVEIIEIKSDEEHYTQENNLNTQSNASCKANDFEDDFAINRSARERRNLRQEQKYDSKTNILSEAAFSQACTDFYGIDCHDRGDRIPSMFPLLSNSTSTETSSDDVEVFLFDNAINDIYWNSDDSYDSHKAYINYKKPEKQTVWIYSQKNRQHLFESNDANNIPSQETSYSSFTDDDDPREDFETIRRIATPIPTYIPRLNLPSSPTLPTVTEVTEPNKSSLNITESRQTDKQNINIHNIKPVNTWFLTDQNVETTQKRTVNHKHKLSTLSQREKRRKKLKEIQEQEVLDLKEDSSPNIDSKIILQTKSTSPKLQENSKNTNKFEVTANAINTDINNENIDINSLQKPQIKISPKLLQTKKHISDPIEKIEGNWIDNDSNNDEEKAIEVLDCDLNTSDVEKCDLNTKKITSQNDKLLVRNMSLLKPAEWTQYSALANSVPPLQLSFSTDYENEGIPWFKRIYKFVRCCK</sequence>
<keyword evidence="3" id="KW-1185">Reference proteome</keyword>
<reference evidence="2" key="1">
    <citation type="submission" date="2021-12" db="EMBL/GenBank/DDBJ databases">
        <authorList>
            <person name="Martin H S."/>
        </authorList>
    </citation>
    <scope>NUCLEOTIDE SEQUENCE</scope>
</reference>
<organism evidence="2 3">
    <name type="scientific">Brenthis ino</name>
    <name type="common">lesser marbled fritillary</name>
    <dbReference type="NCBI Taxonomy" id="405034"/>
    <lineage>
        <taxon>Eukaryota</taxon>
        <taxon>Metazoa</taxon>
        <taxon>Ecdysozoa</taxon>
        <taxon>Arthropoda</taxon>
        <taxon>Hexapoda</taxon>
        <taxon>Insecta</taxon>
        <taxon>Pterygota</taxon>
        <taxon>Neoptera</taxon>
        <taxon>Endopterygota</taxon>
        <taxon>Lepidoptera</taxon>
        <taxon>Glossata</taxon>
        <taxon>Ditrysia</taxon>
        <taxon>Papilionoidea</taxon>
        <taxon>Nymphalidae</taxon>
        <taxon>Heliconiinae</taxon>
        <taxon>Argynnini</taxon>
        <taxon>Brenthis</taxon>
    </lineage>
</organism>
<dbReference type="OrthoDB" id="7466967at2759"/>
<feature type="compositionally biased region" description="Polar residues" evidence="1">
    <location>
        <begin position="203"/>
        <end position="217"/>
    </location>
</feature>
<evidence type="ECO:0000313" key="2">
    <source>
        <dbReference type="EMBL" id="CAH0718204.1"/>
    </source>
</evidence>
<accession>A0A8J9UF73</accession>
<dbReference type="AlphaFoldDB" id="A0A8J9UF73"/>
<feature type="region of interest" description="Disordered" evidence="1">
    <location>
        <begin position="203"/>
        <end position="222"/>
    </location>
</feature>
<dbReference type="Proteomes" id="UP000838878">
    <property type="component" value="Chromosome 12"/>
</dbReference>
<protein>
    <submittedName>
        <fullName evidence="2">Uncharacterized protein</fullName>
    </submittedName>
</protein>
<gene>
    <name evidence="2" type="ORF">BINO364_LOCUS4726</name>
</gene>
<feature type="non-terminal residue" evidence="2">
    <location>
        <position position="513"/>
    </location>
</feature>
<proteinExistence type="predicted"/>
<dbReference type="EMBL" id="OV170232">
    <property type="protein sequence ID" value="CAH0718204.1"/>
    <property type="molecule type" value="Genomic_DNA"/>
</dbReference>
<evidence type="ECO:0000313" key="3">
    <source>
        <dbReference type="Proteomes" id="UP000838878"/>
    </source>
</evidence>
<evidence type="ECO:0000256" key="1">
    <source>
        <dbReference type="SAM" id="MobiDB-lite"/>
    </source>
</evidence>
<name>A0A8J9UF73_9NEOP</name>